<protein>
    <submittedName>
        <fullName evidence="1">DUF72 domain-containing protein</fullName>
    </submittedName>
</protein>
<keyword evidence="2" id="KW-1185">Reference proteome</keyword>
<reference evidence="1 2" key="1">
    <citation type="submission" date="2024-07" db="EMBL/GenBank/DDBJ databases">
        <title>Novosphingobium kalidii RD2P27.</title>
        <authorList>
            <person name="Sun J.-Q."/>
        </authorList>
    </citation>
    <scope>NUCLEOTIDE SEQUENCE [LARGE SCALE GENOMIC DNA]</scope>
    <source>
        <strain evidence="1 2">RD2P27</strain>
    </source>
</reference>
<dbReference type="Pfam" id="PF01904">
    <property type="entry name" value="DUF72"/>
    <property type="match status" value="1"/>
</dbReference>
<dbReference type="Proteomes" id="UP001548713">
    <property type="component" value="Unassembled WGS sequence"/>
</dbReference>
<proteinExistence type="predicted"/>
<comment type="caution">
    <text evidence="1">The sequence shown here is derived from an EMBL/GenBank/DDBJ whole genome shotgun (WGS) entry which is preliminary data.</text>
</comment>
<evidence type="ECO:0000313" key="2">
    <source>
        <dbReference type="Proteomes" id="UP001548713"/>
    </source>
</evidence>
<dbReference type="Gene3D" id="3.20.20.410">
    <property type="entry name" value="Protein of unknown function UPF0759"/>
    <property type="match status" value="1"/>
</dbReference>
<dbReference type="SUPFAM" id="SSF117396">
    <property type="entry name" value="TM1631-like"/>
    <property type="match status" value="1"/>
</dbReference>
<gene>
    <name evidence="1" type="ORF">ABVV53_02350</name>
</gene>
<sequence length="256" mass="28130">MTGAIRVGIGGWIYAPWRGTFYPEGLPQTRELQYLGQHLTGTEINATAYRLQKPATFAKWRDAVPDHFRFALKGSNYCTNRKNLGEAGESVAKFVDQGLVELGEKLGPINWQLRSTKRFDADEIAAFLALLPKSHAGVPLRHAIEARHESFADFAFFDLATKADVAVVVANSDEYPPFAEACGPFVYARLQRCRTEETAGYPQAELDAWADKVRGWSREGRDVFAFFIAGAKEKAPAAAQGLLRSLGKDAVAASAC</sequence>
<dbReference type="PANTHER" id="PTHR30348">
    <property type="entry name" value="UNCHARACTERIZED PROTEIN YECE"/>
    <property type="match status" value="1"/>
</dbReference>
<dbReference type="PANTHER" id="PTHR30348:SF4">
    <property type="entry name" value="DUF72 DOMAIN-CONTAINING PROTEIN"/>
    <property type="match status" value="1"/>
</dbReference>
<dbReference type="InterPro" id="IPR002763">
    <property type="entry name" value="DUF72"/>
</dbReference>
<dbReference type="InterPro" id="IPR036520">
    <property type="entry name" value="UPF0759_sf"/>
</dbReference>
<name>A0ABV2CXH8_9SPHN</name>
<accession>A0ABV2CXH8</accession>
<dbReference type="RefSeq" id="WP_353982878.1">
    <property type="nucleotide sequence ID" value="NZ_JBEWLY010000007.1"/>
</dbReference>
<dbReference type="EMBL" id="JBEWLY010000007">
    <property type="protein sequence ID" value="MET1754308.1"/>
    <property type="molecule type" value="Genomic_DNA"/>
</dbReference>
<evidence type="ECO:0000313" key="1">
    <source>
        <dbReference type="EMBL" id="MET1754308.1"/>
    </source>
</evidence>
<organism evidence="1 2">
    <name type="scientific">Novosphingobium kalidii</name>
    <dbReference type="NCBI Taxonomy" id="3230299"/>
    <lineage>
        <taxon>Bacteria</taxon>
        <taxon>Pseudomonadati</taxon>
        <taxon>Pseudomonadota</taxon>
        <taxon>Alphaproteobacteria</taxon>
        <taxon>Sphingomonadales</taxon>
        <taxon>Sphingomonadaceae</taxon>
        <taxon>Novosphingobium</taxon>
    </lineage>
</organism>